<dbReference type="STRING" id="89187.ISM_17075"/>
<dbReference type="Proteomes" id="UP000005954">
    <property type="component" value="Unassembled WGS sequence"/>
</dbReference>
<comment type="caution">
    <text evidence="5">The sequence shown here is derived from an EMBL/GenBank/DDBJ whole genome shotgun (WGS) entry which is preliminary data.</text>
</comment>
<keyword evidence="3" id="KW-0804">Transcription</keyword>
<evidence type="ECO:0000256" key="2">
    <source>
        <dbReference type="ARBA" id="ARBA00023125"/>
    </source>
</evidence>
<proteinExistence type="predicted"/>
<feature type="domain" description="HTH luxR-type" evidence="4">
    <location>
        <begin position="161"/>
        <end position="226"/>
    </location>
</feature>
<dbReference type="eggNOG" id="COG2197">
    <property type="taxonomic scope" value="Bacteria"/>
</dbReference>
<dbReference type="CDD" id="cd06170">
    <property type="entry name" value="LuxR_C_like"/>
    <property type="match status" value="1"/>
</dbReference>
<dbReference type="Pfam" id="PF00196">
    <property type="entry name" value="GerE"/>
    <property type="match status" value="1"/>
</dbReference>
<dbReference type="PANTHER" id="PTHR44688">
    <property type="entry name" value="DNA-BINDING TRANSCRIPTIONAL ACTIVATOR DEVR_DOSR"/>
    <property type="match status" value="1"/>
</dbReference>
<dbReference type="InterPro" id="IPR016032">
    <property type="entry name" value="Sig_transdc_resp-reg_C-effctor"/>
</dbReference>
<sequence length="232" mass="25825">MIDEANLDKTKVICLFVGTAHDFSDHVLRLASEEFPCCEFQRISHINDLGFFDKNGRHNLRAIIVHQSQSKELLAQLGKICEGFNGAMVALGYRDVPAARQVADAAEADGLGAQLGYLPMNLEIDRWVSVLRLLLCGESYMPRELIEQAAPAPEPAKPAMPDRLFDRLTDREFEVLSCAAQGNQNKIIADKLGLSVHTVKLHMHHVIAKLGVHNRTEATICFLEQQQSARVQ</sequence>
<dbReference type="GO" id="GO:0006355">
    <property type="term" value="P:regulation of DNA-templated transcription"/>
    <property type="evidence" value="ECO:0007669"/>
    <property type="project" value="InterPro"/>
</dbReference>
<reference evidence="5 6" key="1">
    <citation type="submission" date="2005-12" db="EMBL/GenBank/DDBJ databases">
        <authorList>
            <person name="Moran M.A."/>
            <person name="Ferriera S."/>
            <person name="Johnson J."/>
            <person name="Kravitz S."/>
            <person name="Halpern A."/>
            <person name="Remington K."/>
            <person name="Beeson K."/>
            <person name="Tran B."/>
            <person name="Rogers Y.-H."/>
            <person name="Friedman R."/>
            <person name="Venter J.C."/>
        </authorList>
    </citation>
    <scope>NUCLEOTIDE SEQUENCE [LARGE SCALE GENOMIC DNA]</scope>
    <source>
        <strain evidence="6">ATCC BAA-591 / DSM 15170 / ISM</strain>
    </source>
</reference>
<dbReference type="RefSeq" id="WP_009815424.1">
    <property type="nucleotide sequence ID" value="NZ_CH724156.1"/>
</dbReference>
<evidence type="ECO:0000313" key="6">
    <source>
        <dbReference type="Proteomes" id="UP000005954"/>
    </source>
</evidence>
<protein>
    <submittedName>
        <fullName evidence="5">Putative nitrate/nitrite response regulator protein</fullName>
    </submittedName>
</protein>
<dbReference type="PANTHER" id="PTHR44688:SF16">
    <property type="entry name" value="DNA-BINDING TRANSCRIPTIONAL ACTIVATOR DEVR_DOSR"/>
    <property type="match status" value="1"/>
</dbReference>
<name>A3SQ59_ROSNI</name>
<dbReference type="PROSITE" id="PS50043">
    <property type="entry name" value="HTH_LUXR_2"/>
    <property type="match status" value="1"/>
</dbReference>
<dbReference type="Gene3D" id="3.40.50.2300">
    <property type="match status" value="1"/>
</dbReference>
<keyword evidence="1" id="KW-0805">Transcription regulation</keyword>
<dbReference type="HOGENOM" id="CLU_092053_0_0_5"/>
<evidence type="ECO:0000259" key="4">
    <source>
        <dbReference type="PROSITE" id="PS50043"/>
    </source>
</evidence>
<accession>A3SQ59</accession>
<dbReference type="SMART" id="SM00421">
    <property type="entry name" value="HTH_LUXR"/>
    <property type="match status" value="1"/>
</dbReference>
<organism evidence="5 6">
    <name type="scientific">Roseovarius nubinhibens (strain ATCC BAA-591 / DSM 15170 / ISM)</name>
    <dbReference type="NCBI Taxonomy" id="89187"/>
    <lineage>
        <taxon>Bacteria</taxon>
        <taxon>Pseudomonadati</taxon>
        <taxon>Pseudomonadota</taxon>
        <taxon>Alphaproteobacteria</taxon>
        <taxon>Rhodobacterales</taxon>
        <taxon>Roseobacteraceae</taxon>
        <taxon>Roseovarius</taxon>
    </lineage>
</organism>
<evidence type="ECO:0000256" key="3">
    <source>
        <dbReference type="ARBA" id="ARBA00023163"/>
    </source>
</evidence>
<evidence type="ECO:0000313" key="5">
    <source>
        <dbReference type="EMBL" id="EAP76599.1"/>
    </source>
</evidence>
<dbReference type="PROSITE" id="PS00622">
    <property type="entry name" value="HTH_LUXR_1"/>
    <property type="match status" value="1"/>
</dbReference>
<keyword evidence="2" id="KW-0238">DNA-binding</keyword>
<dbReference type="GO" id="GO:0003677">
    <property type="term" value="F:DNA binding"/>
    <property type="evidence" value="ECO:0007669"/>
    <property type="project" value="UniProtKB-KW"/>
</dbReference>
<dbReference type="PRINTS" id="PR00038">
    <property type="entry name" value="HTHLUXR"/>
</dbReference>
<dbReference type="InterPro" id="IPR000792">
    <property type="entry name" value="Tscrpt_reg_LuxR_C"/>
</dbReference>
<keyword evidence="6" id="KW-1185">Reference proteome</keyword>
<evidence type="ECO:0000256" key="1">
    <source>
        <dbReference type="ARBA" id="ARBA00023015"/>
    </source>
</evidence>
<dbReference type="SUPFAM" id="SSF46894">
    <property type="entry name" value="C-terminal effector domain of the bipartite response regulators"/>
    <property type="match status" value="1"/>
</dbReference>
<dbReference type="AlphaFoldDB" id="A3SQ59"/>
<gene>
    <name evidence="5" type="ORF">ISM_17075</name>
</gene>
<dbReference type="EMBL" id="AALY01000002">
    <property type="protein sequence ID" value="EAP76599.1"/>
    <property type="molecule type" value="Genomic_DNA"/>
</dbReference>